<dbReference type="InterPro" id="IPR058979">
    <property type="entry name" value="LysC-like"/>
</dbReference>
<name>A0A1S9JGZ7_SHIBO</name>
<sequence>MRRVRCWQISSTPCNSFHKSVRRPRMKSNRTFSTARSSRALSAGRWQQCLRPLSLFLMMWLTGCAGPSVKYVPVKPVPIPAEWLADCLVPPAPEPFTFGASVTYNLQLLAVIKNCNVDKASIRRLEARRQHEFTDMAGTPAVPAGKTK</sequence>
<gene>
    <name evidence="1" type="ORF">AJR17_008685</name>
</gene>
<protein>
    <submittedName>
        <fullName evidence="1">Lysozyme</fullName>
    </submittedName>
</protein>
<accession>A0A1S9JGZ7</accession>
<proteinExistence type="predicted"/>
<comment type="caution">
    <text evidence="1">The sequence shown here is derived from an EMBL/GenBank/DDBJ whole genome shotgun (WGS) entry which is preliminary data.</text>
</comment>
<evidence type="ECO:0000313" key="1">
    <source>
        <dbReference type="EMBL" id="OOO82175.1"/>
    </source>
</evidence>
<dbReference type="Pfam" id="PF23793">
    <property type="entry name" value="LysC"/>
    <property type="match status" value="1"/>
</dbReference>
<organism evidence="1">
    <name type="scientific">Shigella boydii</name>
    <dbReference type="NCBI Taxonomy" id="621"/>
    <lineage>
        <taxon>Bacteria</taxon>
        <taxon>Pseudomonadati</taxon>
        <taxon>Pseudomonadota</taxon>
        <taxon>Gammaproteobacteria</taxon>
        <taxon>Enterobacterales</taxon>
        <taxon>Enterobacteriaceae</taxon>
        <taxon>Shigella</taxon>
    </lineage>
</organism>
<dbReference type="AlphaFoldDB" id="A0A1S9JGZ7"/>
<reference evidence="1" key="1">
    <citation type="submission" date="2017-02" db="EMBL/GenBank/DDBJ databases">
        <title>Shigella draft genomes.</title>
        <authorList>
            <person name="Weis A.M."/>
            <person name="Weimer B.C."/>
            <person name="Gilpin B."/>
        </authorList>
    </citation>
    <scope>NUCLEOTIDE SEQUENCE [LARGE SCALE GENOMIC DNA]</scope>
    <source>
        <strain evidence="1">BCW_4868</strain>
    </source>
</reference>
<dbReference type="Proteomes" id="UP000868349">
    <property type="component" value="Unassembled WGS sequence"/>
</dbReference>
<dbReference type="EMBL" id="MSJS02000029">
    <property type="protein sequence ID" value="OOO82175.1"/>
    <property type="molecule type" value="Genomic_DNA"/>
</dbReference>